<proteinExistence type="predicted"/>
<dbReference type="EMBL" id="CM004394">
    <property type="protein sequence ID" value="OAY43526.1"/>
    <property type="molecule type" value="Genomic_DNA"/>
</dbReference>
<reference evidence="1" key="1">
    <citation type="submission" date="2016-02" db="EMBL/GenBank/DDBJ databases">
        <title>WGS assembly of Manihot esculenta.</title>
        <authorList>
            <person name="Bredeson J.V."/>
            <person name="Prochnik S.E."/>
            <person name="Lyons J.B."/>
            <person name="Schmutz J."/>
            <person name="Grimwood J."/>
            <person name="Vrebalov J."/>
            <person name="Bart R.S."/>
            <person name="Amuge T."/>
            <person name="Ferguson M.E."/>
            <person name="Green R."/>
            <person name="Putnam N."/>
            <person name="Stites J."/>
            <person name="Rounsley S."/>
            <person name="Rokhsar D.S."/>
        </authorList>
    </citation>
    <scope>NUCLEOTIDE SEQUENCE [LARGE SCALE GENOMIC DNA]</scope>
    <source>
        <tissue evidence="1">Leaf</tissue>
    </source>
</reference>
<protein>
    <submittedName>
        <fullName evidence="1">Uncharacterized protein</fullName>
    </submittedName>
</protein>
<sequence length="50" mass="5870">MRILGIKGIYFPHGDFMDANLRLNPSWFWRNLLEGREVLAEDMSSSQTKQ</sequence>
<evidence type="ECO:0000313" key="1">
    <source>
        <dbReference type="EMBL" id="OAY43526.1"/>
    </source>
</evidence>
<dbReference type="AlphaFoldDB" id="A0A2C9VEG2"/>
<organism evidence="1">
    <name type="scientific">Manihot esculenta</name>
    <name type="common">Cassava</name>
    <name type="synonym">Jatropha manihot</name>
    <dbReference type="NCBI Taxonomy" id="3983"/>
    <lineage>
        <taxon>Eukaryota</taxon>
        <taxon>Viridiplantae</taxon>
        <taxon>Streptophyta</taxon>
        <taxon>Embryophyta</taxon>
        <taxon>Tracheophyta</taxon>
        <taxon>Spermatophyta</taxon>
        <taxon>Magnoliopsida</taxon>
        <taxon>eudicotyledons</taxon>
        <taxon>Gunneridae</taxon>
        <taxon>Pentapetalae</taxon>
        <taxon>rosids</taxon>
        <taxon>fabids</taxon>
        <taxon>Malpighiales</taxon>
        <taxon>Euphorbiaceae</taxon>
        <taxon>Crotonoideae</taxon>
        <taxon>Manihoteae</taxon>
        <taxon>Manihot</taxon>
    </lineage>
</organism>
<accession>A0A2C9VEG2</accession>
<name>A0A2C9VEG2_MANES</name>
<gene>
    <name evidence="1" type="ORF">MANES_08G076800</name>
</gene>